<evidence type="ECO:0000256" key="1">
    <source>
        <dbReference type="SAM" id="Phobius"/>
    </source>
</evidence>
<sequence>MKSLSEWKMYKKLTETFIRFVKSWPNSPSNLPVHPLKEKVSTWIHLKNKQYEDIVGLSEVKAAHYRVLQSEEKFVKSQEDRRDLQRKMSLVQLKLHELHTELDRTPRGDDKYLALITQEHSIMKEERLLKDYFQLVEKEERENFAILSHTVRDSHEKERAQAEKTKYWSIIGSVLGTIVGVLGSSINNHLKMQELRQLVENTSQNNHLFVNTEELSVRISSAIAQHLQPEKSKDFLEERWKELKCSIIEMIQHECDSQTKSISELSQLLKGSNNTTADDVNTVDVEKPYIKTLLEQQKQHSNRLLAISVFVIPTCTWALCKLLNL</sequence>
<organism evidence="2 3">
    <name type="scientific">Daphnia galeata</name>
    <dbReference type="NCBI Taxonomy" id="27404"/>
    <lineage>
        <taxon>Eukaryota</taxon>
        <taxon>Metazoa</taxon>
        <taxon>Ecdysozoa</taxon>
        <taxon>Arthropoda</taxon>
        <taxon>Crustacea</taxon>
        <taxon>Branchiopoda</taxon>
        <taxon>Diplostraca</taxon>
        <taxon>Cladocera</taxon>
        <taxon>Anomopoda</taxon>
        <taxon>Daphniidae</taxon>
        <taxon>Daphnia</taxon>
    </lineage>
</organism>
<keyword evidence="3" id="KW-1185">Reference proteome</keyword>
<protein>
    <recommendedName>
        <fullName evidence="4">Coiled-coil domain-containing protein 51</fullName>
    </recommendedName>
</protein>
<gene>
    <name evidence="2" type="ORF">DGAL_LOCUS3396</name>
</gene>
<dbReference type="EMBL" id="CAKKLH010000051">
    <property type="protein sequence ID" value="CAH0101095.1"/>
    <property type="molecule type" value="Genomic_DNA"/>
</dbReference>
<evidence type="ECO:0008006" key="4">
    <source>
        <dbReference type="Google" id="ProtNLM"/>
    </source>
</evidence>
<reference evidence="2" key="1">
    <citation type="submission" date="2021-11" db="EMBL/GenBank/DDBJ databases">
        <authorList>
            <person name="Schell T."/>
        </authorList>
    </citation>
    <scope>NUCLEOTIDE SEQUENCE</scope>
    <source>
        <strain evidence="2">M5</strain>
    </source>
</reference>
<feature type="transmembrane region" description="Helical" evidence="1">
    <location>
        <begin position="167"/>
        <end position="186"/>
    </location>
</feature>
<dbReference type="Proteomes" id="UP000789390">
    <property type="component" value="Unassembled WGS sequence"/>
</dbReference>
<dbReference type="AlphaFoldDB" id="A0A8J2RFJ1"/>
<dbReference type="PANTHER" id="PTHR28624">
    <property type="entry name" value="COILED-COIL DOMAIN-CONTAINING PROTEIN 51"/>
    <property type="match status" value="1"/>
</dbReference>
<name>A0A8J2RFJ1_9CRUS</name>
<keyword evidence="1" id="KW-0812">Transmembrane</keyword>
<dbReference type="PANTHER" id="PTHR28624:SF1">
    <property type="entry name" value="MITOCHONDRIAL POTASSIUM CHANNEL"/>
    <property type="match status" value="1"/>
</dbReference>
<keyword evidence="1" id="KW-1133">Transmembrane helix</keyword>
<keyword evidence="1" id="KW-0472">Membrane</keyword>
<dbReference type="OrthoDB" id="6243211at2759"/>
<proteinExistence type="predicted"/>
<accession>A0A8J2RFJ1</accession>
<evidence type="ECO:0000313" key="3">
    <source>
        <dbReference type="Proteomes" id="UP000789390"/>
    </source>
</evidence>
<dbReference type="InterPro" id="IPR037660">
    <property type="entry name" value="CCDC51"/>
</dbReference>
<comment type="caution">
    <text evidence="2">The sequence shown here is derived from an EMBL/GenBank/DDBJ whole genome shotgun (WGS) entry which is preliminary data.</text>
</comment>
<evidence type="ECO:0000313" key="2">
    <source>
        <dbReference type="EMBL" id="CAH0101095.1"/>
    </source>
</evidence>